<dbReference type="AlphaFoldDB" id="A0A6G8FIA8"/>
<keyword evidence="2" id="KW-1185">Reference proteome</keyword>
<organism evidence="1 2">
    <name type="scientific">Leucobacter insecticola</name>
    <dbReference type="NCBI Taxonomy" id="2714934"/>
    <lineage>
        <taxon>Bacteria</taxon>
        <taxon>Bacillati</taxon>
        <taxon>Actinomycetota</taxon>
        <taxon>Actinomycetes</taxon>
        <taxon>Micrococcales</taxon>
        <taxon>Microbacteriaceae</taxon>
        <taxon>Leucobacter</taxon>
    </lineage>
</organism>
<proteinExistence type="predicted"/>
<evidence type="ECO:0000313" key="1">
    <source>
        <dbReference type="EMBL" id="QIM16033.1"/>
    </source>
</evidence>
<dbReference type="Proteomes" id="UP000501387">
    <property type="component" value="Chromosome"/>
</dbReference>
<dbReference type="RefSeq" id="WP_166322654.1">
    <property type="nucleotide sequence ID" value="NZ_CP049934.1"/>
</dbReference>
<sequence length="194" mass="22068">MELPALRLLHQRMRQESVDRTTFSYRNNRARLDVVFLVDENPYVLLIGARSEAPYSFELPVLPGYRVPLLFNERLKPLMDALGVRPNPDSPFRTSLFLKDLNEHIPDFVNARDLPTDMLSRRIAASNVEEADKIYFVGWIAHNDGRNVSPKNLDKTRRILGAATADRCQRSNVSTRWSAVAADRSAIGPVPDPR</sequence>
<name>A0A6G8FIA8_9MICO</name>
<reference evidence="1 2" key="1">
    <citation type="submission" date="2020-03" db="EMBL/GenBank/DDBJ databases">
        <title>Leucobacter sp. nov., isolated from beetles.</title>
        <authorList>
            <person name="Hyun D.-W."/>
            <person name="Bae J.-W."/>
        </authorList>
    </citation>
    <scope>NUCLEOTIDE SEQUENCE [LARGE SCALE GENOMIC DNA]</scope>
    <source>
        <strain evidence="1 2">HDW9B</strain>
    </source>
</reference>
<dbReference type="KEGG" id="lins:G7067_05750"/>
<evidence type="ECO:0000313" key="2">
    <source>
        <dbReference type="Proteomes" id="UP000501387"/>
    </source>
</evidence>
<dbReference type="EMBL" id="CP049934">
    <property type="protein sequence ID" value="QIM16033.1"/>
    <property type="molecule type" value="Genomic_DNA"/>
</dbReference>
<dbReference type="Pfam" id="PF19503">
    <property type="entry name" value="DUF6037"/>
    <property type="match status" value="1"/>
</dbReference>
<protein>
    <submittedName>
        <fullName evidence="1">Rloe protein</fullName>
    </submittedName>
</protein>
<dbReference type="InterPro" id="IPR046100">
    <property type="entry name" value="DUF6037"/>
</dbReference>
<accession>A0A6G8FIA8</accession>
<gene>
    <name evidence="1" type="ORF">G7067_05750</name>
</gene>